<dbReference type="PROSITE" id="PS50157">
    <property type="entry name" value="ZINC_FINGER_C2H2_2"/>
    <property type="match status" value="3"/>
</dbReference>
<evidence type="ECO:0000256" key="6">
    <source>
        <dbReference type="PROSITE-ProRule" id="PRU00042"/>
    </source>
</evidence>
<gene>
    <name evidence="8" type="ORF">CEXT_672351</name>
</gene>
<sequence>MTVIQKNAVELNLVMEQQKIFPSFSTTQIEHCNFGSGEKKQNHRFSRNKHVRTHTGDNPYQCNKCDKFFSYRYQLRDHNYIHTGEKPYSCGQCDKSFSSKNSLSKHLRIHSGVRPYSCRECSRGFATKGKLRIHFRTHTGEKPAYICRTLNFEIKFQAKTRHEKINGKPYFNGREGHDKYENP</sequence>
<proteinExistence type="predicted"/>
<evidence type="ECO:0000313" key="8">
    <source>
        <dbReference type="EMBL" id="GIY05213.1"/>
    </source>
</evidence>
<evidence type="ECO:0000256" key="1">
    <source>
        <dbReference type="ARBA" id="ARBA00022723"/>
    </source>
</evidence>
<dbReference type="SUPFAM" id="SSF57667">
    <property type="entry name" value="beta-beta-alpha zinc fingers"/>
    <property type="match status" value="2"/>
</dbReference>
<evidence type="ECO:0000256" key="5">
    <source>
        <dbReference type="ARBA" id="ARBA00023242"/>
    </source>
</evidence>
<reference evidence="8 9" key="1">
    <citation type="submission" date="2021-06" db="EMBL/GenBank/DDBJ databases">
        <title>Caerostris extrusa draft genome.</title>
        <authorList>
            <person name="Kono N."/>
            <person name="Arakawa K."/>
        </authorList>
    </citation>
    <scope>NUCLEOTIDE SEQUENCE [LARGE SCALE GENOMIC DNA]</scope>
</reference>
<dbReference type="Pfam" id="PF13894">
    <property type="entry name" value="zf-C2H2_4"/>
    <property type="match status" value="1"/>
</dbReference>
<dbReference type="GO" id="GO:0005667">
    <property type="term" value="C:transcription regulator complex"/>
    <property type="evidence" value="ECO:0007669"/>
    <property type="project" value="TreeGrafter"/>
</dbReference>
<protein>
    <recommendedName>
        <fullName evidence="7">C2H2-type domain-containing protein</fullName>
    </recommendedName>
</protein>
<feature type="domain" description="C2H2-type" evidence="7">
    <location>
        <begin position="60"/>
        <end position="87"/>
    </location>
</feature>
<name>A0AAV4Q5H1_CAEEX</name>
<dbReference type="PROSITE" id="PS00028">
    <property type="entry name" value="ZINC_FINGER_C2H2_1"/>
    <property type="match status" value="3"/>
</dbReference>
<dbReference type="SMART" id="SM00355">
    <property type="entry name" value="ZnF_C2H2"/>
    <property type="match status" value="3"/>
</dbReference>
<dbReference type="EMBL" id="BPLR01005817">
    <property type="protein sequence ID" value="GIY05213.1"/>
    <property type="molecule type" value="Genomic_DNA"/>
</dbReference>
<evidence type="ECO:0000256" key="3">
    <source>
        <dbReference type="ARBA" id="ARBA00022771"/>
    </source>
</evidence>
<keyword evidence="5" id="KW-0539">Nucleus</keyword>
<keyword evidence="2" id="KW-0677">Repeat</keyword>
<keyword evidence="3 6" id="KW-0863">Zinc-finger</keyword>
<dbReference type="PANTHER" id="PTHR14003:SF23">
    <property type="entry name" value="ZINC FINGER PROTEIN 143"/>
    <property type="match status" value="1"/>
</dbReference>
<dbReference type="AlphaFoldDB" id="A0AAV4Q5H1"/>
<dbReference type="FunFam" id="3.30.160.60:FF:000478">
    <property type="entry name" value="Zinc finger protein 133"/>
    <property type="match status" value="1"/>
</dbReference>
<dbReference type="InterPro" id="IPR013087">
    <property type="entry name" value="Znf_C2H2_type"/>
</dbReference>
<dbReference type="GO" id="GO:0008270">
    <property type="term" value="F:zinc ion binding"/>
    <property type="evidence" value="ECO:0007669"/>
    <property type="project" value="UniProtKB-KW"/>
</dbReference>
<dbReference type="GO" id="GO:0000978">
    <property type="term" value="F:RNA polymerase II cis-regulatory region sequence-specific DNA binding"/>
    <property type="evidence" value="ECO:0007669"/>
    <property type="project" value="TreeGrafter"/>
</dbReference>
<dbReference type="GO" id="GO:0000981">
    <property type="term" value="F:DNA-binding transcription factor activity, RNA polymerase II-specific"/>
    <property type="evidence" value="ECO:0007669"/>
    <property type="project" value="TreeGrafter"/>
</dbReference>
<evidence type="ECO:0000256" key="4">
    <source>
        <dbReference type="ARBA" id="ARBA00022833"/>
    </source>
</evidence>
<dbReference type="InterPro" id="IPR036236">
    <property type="entry name" value="Znf_C2H2_sf"/>
</dbReference>
<dbReference type="Gene3D" id="3.30.160.60">
    <property type="entry name" value="Classic Zinc Finger"/>
    <property type="match status" value="3"/>
</dbReference>
<evidence type="ECO:0000313" key="9">
    <source>
        <dbReference type="Proteomes" id="UP001054945"/>
    </source>
</evidence>
<dbReference type="PANTHER" id="PTHR14003">
    <property type="entry name" value="TRANSCRIPTIONAL REPRESSOR PROTEIN YY"/>
    <property type="match status" value="1"/>
</dbReference>
<dbReference type="Proteomes" id="UP001054945">
    <property type="component" value="Unassembled WGS sequence"/>
</dbReference>
<accession>A0AAV4Q5H1</accession>
<dbReference type="GO" id="GO:0000785">
    <property type="term" value="C:chromatin"/>
    <property type="evidence" value="ECO:0007669"/>
    <property type="project" value="TreeGrafter"/>
</dbReference>
<feature type="domain" description="C2H2-type" evidence="7">
    <location>
        <begin position="116"/>
        <end position="143"/>
    </location>
</feature>
<evidence type="ECO:0000256" key="2">
    <source>
        <dbReference type="ARBA" id="ARBA00022737"/>
    </source>
</evidence>
<keyword evidence="1" id="KW-0479">Metal-binding</keyword>
<comment type="caution">
    <text evidence="8">The sequence shown here is derived from an EMBL/GenBank/DDBJ whole genome shotgun (WGS) entry which is preliminary data.</text>
</comment>
<keyword evidence="9" id="KW-1185">Reference proteome</keyword>
<dbReference type="GO" id="GO:0003682">
    <property type="term" value="F:chromatin binding"/>
    <property type="evidence" value="ECO:0007669"/>
    <property type="project" value="UniProtKB-ARBA"/>
</dbReference>
<dbReference type="Pfam" id="PF00096">
    <property type="entry name" value="zf-C2H2"/>
    <property type="match status" value="2"/>
</dbReference>
<feature type="domain" description="C2H2-type" evidence="7">
    <location>
        <begin position="88"/>
        <end position="115"/>
    </location>
</feature>
<dbReference type="FunFam" id="3.30.160.60:FF:000690">
    <property type="entry name" value="Zinc finger protein 354C"/>
    <property type="match status" value="1"/>
</dbReference>
<keyword evidence="4" id="KW-0862">Zinc</keyword>
<dbReference type="FunFam" id="3.30.160.60:FF:002343">
    <property type="entry name" value="Zinc finger protein 33A"/>
    <property type="match status" value="1"/>
</dbReference>
<organism evidence="8 9">
    <name type="scientific">Caerostris extrusa</name>
    <name type="common">Bark spider</name>
    <name type="synonym">Caerostris bankana</name>
    <dbReference type="NCBI Taxonomy" id="172846"/>
    <lineage>
        <taxon>Eukaryota</taxon>
        <taxon>Metazoa</taxon>
        <taxon>Ecdysozoa</taxon>
        <taxon>Arthropoda</taxon>
        <taxon>Chelicerata</taxon>
        <taxon>Arachnida</taxon>
        <taxon>Araneae</taxon>
        <taxon>Araneomorphae</taxon>
        <taxon>Entelegynae</taxon>
        <taxon>Araneoidea</taxon>
        <taxon>Araneidae</taxon>
        <taxon>Caerostris</taxon>
    </lineage>
</organism>
<evidence type="ECO:0000259" key="7">
    <source>
        <dbReference type="PROSITE" id="PS50157"/>
    </source>
</evidence>
<dbReference type="GO" id="GO:0031519">
    <property type="term" value="C:PcG protein complex"/>
    <property type="evidence" value="ECO:0007669"/>
    <property type="project" value="TreeGrafter"/>
</dbReference>